<accession>A0A1L7I9N2</accession>
<dbReference type="PANTHER" id="PTHR39200:SF1">
    <property type="entry name" value="AUTO-TRANSPORTER ADHESIN HEAD GIN DOMAIN-CONTAINING PROTEIN-RELATED"/>
    <property type="match status" value="1"/>
</dbReference>
<dbReference type="STRING" id="1229726.GRFL_3594"/>
<evidence type="ECO:0000256" key="2">
    <source>
        <dbReference type="SAM" id="SignalP"/>
    </source>
</evidence>
<reference evidence="3 4" key="1">
    <citation type="submission" date="2016-07" db="EMBL/GenBank/DDBJ databases">
        <title>Multi-omics approach to identify versatile polysaccharide utilization systems of a marine flavobacterium Gramella flava.</title>
        <authorList>
            <person name="Tang K."/>
        </authorList>
    </citation>
    <scope>NUCLEOTIDE SEQUENCE [LARGE SCALE GENOMIC DNA]</scope>
    <source>
        <strain evidence="3 4">JLT2011</strain>
    </source>
</reference>
<evidence type="ECO:0000313" key="4">
    <source>
        <dbReference type="Proteomes" id="UP000186230"/>
    </source>
</evidence>
<feature type="chain" id="PRO_5043949322" evidence="2">
    <location>
        <begin position="21"/>
        <end position="242"/>
    </location>
</feature>
<dbReference type="KEGG" id="gfl:GRFL_3594"/>
<organism evidence="3 4">
    <name type="scientific">Christiangramia flava JLT2011</name>
    <dbReference type="NCBI Taxonomy" id="1229726"/>
    <lineage>
        <taxon>Bacteria</taxon>
        <taxon>Pseudomonadati</taxon>
        <taxon>Bacteroidota</taxon>
        <taxon>Flavobacteriia</taxon>
        <taxon>Flavobacteriales</taxon>
        <taxon>Flavobacteriaceae</taxon>
        <taxon>Christiangramia</taxon>
    </lineage>
</organism>
<dbReference type="RefSeq" id="WP_083645852.1">
    <property type="nucleotide sequence ID" value="NZ_AMRU01000021.1"/>
</dbReference>
<dbReference type="Gene3D" id="2.160.20.120">
    <property type="match status" value="1"/>
</dbReference>
<dbReference type="EMBL" id="CP016359">
    <property type="protein sequence ID" value="APU70318.1"/>
    <property type="molecule type" value="Genomic_DNA"/>
</dbReference>
<keyword evidence="2" id="KW-0732">Signal</keyword>
<keyword evidence="4" id="KW-1185">Reference proteome</keyword>
<sequence>MKKAILILASILFTISSVQAQWWSSSEKVKGNGNVVTKSRSTGDYDGVQLVGSMNVQLVAGNEGQLKIEAESNLQEYITTEVKAGTLKISTKKGVDLRPTKEILITVPFESISQVSLTGSGDIWTRDQISSSSFGVSVTGSGDVVLDINAGELKGSITGSGDIKLKGKARNFDCTVTGSGDFAAYDLRAESVNARVAGSGDIQVYASASLTATVSGSGDIMYKGDPEKQNFKSSGSGDISAY</sequence>
<dbReference type="OrthoDB" id="5585143at2"/>
<feature type="region of interest" description="Disordered" evidence="1">
    <location>
        <begin position="223"/>
        <end position="242"/>
    </location>
</feature>
<evidence type="ECO:0000256" key="1">
    <source>
        <dbReference type="SAM" id="MobiDB-lite"/>
    </source>
</evidence>
<feature type="signal peptide" evidence="2">
    <location>
        <begin position="1"/>
        <end position="20"/>
    </location>
</feature>
<dbReference type="AlphaFoldDB" id="A0A1L7I9N2"/>
<gene>
    <name evidence="3" type="ORF">GRFL_3594</name>
</gene>
<proteinExistence type="predicted"/>
<feature type="compositionally biased region" description="Polar residues" evidence="1">
    <location>
        <begin position="231"/>
        <end position="242"/>
    </location>
</feature>
<dbReference type="PANTHER" id="PTHR39200">
    <property type="entry name" value="HYPOTHETICAL EXPORTED PROTEIN"/>
    <property type="match status" value="1"/>
</dbReference>
<dbReference type="Pfam" id="PF10988">
    <property type="entry name" value="DUF2807"/>
    <property type="match status" value="1"/>
</dbReference>
<dbReference type="Proteomes" id="UP000186230">
    <property type="component" value="Chromosome"/>
</dbReference>
<protein>
    <submittedName>
        <fullName evidence="3">Uncharacterized protein</fullName>
    </submittedName>
</protein>
<name>A0A1L7I9N2_9FLAO</name>
<dbReference type="InterPro" id="IPR021255">
    <property type="entry name" value="DUF2807"/>
</dbReference>
<evidence type="ECO:0000313" key="3">
    <source>
        <dbReference type="EMBL" id="APU70318.1"/>
    </source>
</evidence>